<reference evidence="4" key="1">
    <citation type="journal article" date="2013" name="PLoS ONE">
        <title>Metagenomic insights into the carbohydrate-active enzymes carried by the microorganisms adhering to solid digesta in the rumen of cows.</title>
        <authorList>
            <person name="Wang L."/>
            <person name="Hatem A."/>
            <person name="Catalyurek U.V."/>
            <person name="Morrison M."/>
            <person name="Yu Z."/>
        </authorList>
    </citation>
    <scope>NUCLEOTIDE SEQUENCE</scope>
</reference>
<evidence type="ECO:0000313" key="4">
    <source>
        <dbReference type="EMBL" id="AHF24665.1"/>
    </source>
</evidence>
<proteinExistence type="inferred from homology"/>
<dbReference type="Gene3D" id="3.30.750.24">
    <property type="entry name" value="STAS domain"/>
    <property type="match status" value="1"/>
</dbReference>
<organism evidence="4">
    <name type="scientific">uncultured bacterium Contig13</name>
    <dbReference type="NCBI Taxonomy" id="1393410"/>
    <lineage>
        <taxon>Bacteria</taxon>
        <taxon>environmental samples</taxon>
    </lineage>
</organism>
<comment type="similarity">
    <text evidence="1 2">Belongs to the anti-sigma-factor antagonist family.</text>
</comment>
<dbReference type="CDD" id="cd07043">
    <property type="entry name" value="STAS_anti-anti-sigma_factors"/>
    <property type="match status" value="1"/>
</dbReference>
<dbReference type="NCBIfam" id="TIGR00377">
    <property type="entry name" value="ant_ant_sig"/>
    <property type="match status" value="1"/>
</dbReference>
<dbReference type="PROSITE" id="PS50801">
    <property type="entry name" value="STAS"/>
    <property type="match status" value="1"/>
</dbReference>
<evidence type="ECO:0000256" key="2">
    <source>
        <dbReference type="RuleBase" id="RU003749"/>
    </source>
</evidence>
<dbReference type="InterPro" id="IPR036513">
    <property type="entry name" value="STAS_dom_sf"/>
</dbReference>
<dbReference type="GO" id="GO:0043856">
    <property type="term" value="F:anti-sigma factor antagonist activity"/>
    <property type="evidence" value="ECO:0007669"/>
    <property type="project" value="InterPro"/>
</dbReference>
<dbReference type="Pfam" id="PF01740">
    <property type="entry name" value="STAS"/>
    <property type="match status" value="1"/>
</dbReference>
<dbReference type="PANTHER" id="PTHR33495">
    <property type="entry name" value="ANTI-SIGMA FACTOR ANTAGONIST TM_1081-RELATED-RELATED"/>
    <property type="match status" value="1"/>
</dbReference>
<feature type="domain" description="STAS" evidence="3">
    <location>
        <begin position="1"/>
        <end position="100"/>
    </location>
</feature>
<name>W0FNT7_9BACT</name>
<dbReference type="EMBL" id="KC246801">
    <property type="protein sequence ID" value="AHF24665.1"/>
    <property type="molecule type" value="Genomic_DNA"/>
</dbReference>
<evidence type="ECO:0000256" key="1">
    <source>
        <dbReference type="ARBA" id="ARBA00009013"/>
    </source>
</evidence>
<dbReference type="AlphaFoldDB" id="W0FNT7"/>
<dbReference type="InterPro" id="IPR003658">
    <property type="entry name" value="Anti-sigma_ant"/>
</dbReference>
<evidence type="ECO:0000259" key="3">
    <source>
        <dbReference type="PROSITE" id="PS50801"/>
    </source>
</evidence>
<dbReference type="PANTHER" id="PTHR33495:SF14">
    <property type="entry name" value="ANTI-SIGMA FACTOR ANTAGONIST"/>
    <property type="match status" value="1"/>
</dbReference>
<protein>
    <recommendedName>
        <fullName evidence="2">Anti-sigma factor antagonist</fullName>
    </recommendedName>
</protein>
<sequence>MKIEKKLNGNGMTICLQGSLDSMTAPELKEALNEMPDSVESLVFDFKNLDYVTSAGIRVLLKTYYTLVKKGGMKIVNANEEITDILNITGMTELLNAGKA</sequence>
<dbReference type="SUPFAM" id="SSF52091">
    <property type="entry name" value="SpoIIaa-like"/>
    <property type="match status" value="1"/>
</dbReference>
<accession>W0FNT7</accession>
<dbReference type="InterPro" id="IPR002645">
    <property type="entry name" value="STAS_dom"/>
</dbReference>